<dbReference type="AlphaFoldDB" id="R0LB22"/>
<dbReference type="EMBL" id="KB742924">
    <property type="protein sequence ID" value="EOB02849.1"/>
    <property type="molecule type" value="Genomic_DNA"/>
</dbReference>
<gene>
    <name evidence="1" type="ORF">Anapl_10127</name>
</gene>
<sequence length="117" mass="12740">MLLWSLAKLQKGKGKINTASKQSLCFSEYDICPVFTSGKNNKDTYASNGNRMNDNRETFQSCNGADFILGESNSTTSEEHTRSVAGQSCTHTLTPVLVLEQCNASKEEKVSVWGGPA</sequence>
<organism evidence="1 2">
    <name type="scientific">Anas platyrhynchos</name>
    <name type="common">Mallard</name>
    <name type="synonym">Anas boschas</name>
    <dbReference type="NCBI Taxonomy" id="8839"/>
    <lineage>
        <taxon>Eukaryota</taxon>
        <taxon>Metazoa</taxon>
        <taxon>Chordata</taxon>
        <taxon>Craniata</taxon>
        <taxon>Vertebrata</taxon>
        <taxon>Euteleostomi</taxon>
        <taxon>Archelosauria</taxon>
        <taxon>Archosauria</taxon>
        <taxon>Dinosauria</taxon>
        <taxon>Saurischia</taxon>
        <taxon>Theropoda</taxon>
        <taxon>Coelurosauria</taxon>
        <taxon>Aves</taxon>
        <taxon>Neognathae</taxon>
        <taxon>Galloanserae</taxon>
        <taxon>Anseriformes</taxon>
        <taxon>Anatidae</taxon>
        <taxon>Anatinae</taxon>
        <taxon>Anas</taxon>
    </lineage>
</organism>
<reference evidence="2" key="1">
    <citation type="journal article" date="2013" name="Nat. Genet.">
        <title>The duck genome and transcriptome provide insight into an avian influenza virus reservoir species.</title>
        <authorList>
            <person name="Huang Y."/>
            <person name="Li Y."/>
            <person name="Burt D.W."/>
            <person name="Chen H."/>
            <person name="Zhang Y."/>
            <person name="Qian W."/>
            <person name="Kim H."/>
            <person name="Gan S."/>
            <person name="Zhao Y."/>
            <person name="Li J."/>
            <person name="Yi K."/>
            <person name="Feng H."/>
            <person name="Zhu P."/>
            <person name="Li B."/>
            <person name="Liu Q."/>
            <person name="Fairley S."/>
            <person name="Magor K.E."/>
            <person name="Du Z."/>
            <person name="Hu X."/>
            <person name="Goodman L."/>
            <person name="Tafer H."/>
            <person name="Vignal A."/>
            <person name="Lee T."/>
            <person name="Kim K.W."/>
            <person name="Sheng Z."/>
            <person name="An Y."/>
            <person name="Searle S."/>
            <person name="Herrero J."/>
            <person name="Groenen M.A."/>
            <person name="Crooijmans R.P."/>
            <person name="Faraut T."/>
            <person name="Cai Q."/>
            <person name="Webster R.G."/>
            <person name="Aldridge J.R."/>
            <person name="Warren W.C."/>
            <person name="Bartschat S."/>
            <person name="Kehr S."/>
            <person name="Marz M."/>
            <person name="Stadler P.F."/>
            <person name="Smith J."/>
            <person name="Kraus R.H."/>
            <person name="Zhao Y."/>
            <person name="Ren L."/>
            <person name="Fei J."/>
            <person name="Morisson M."/>
            <person name="Kaiser P."/>
            <person name="Griffin D.K."/>
            <person name="Rao M."/>
            <person name="Pitel F."/>
            <person name="Wang J."/>
            <person name="Li N."/>
        </authorList>
    </citation>
    <scope>NUCLEOTIDE SEQUENCE [LARGE SCALE GENOMIC DNA]</scope>
</reference>
<name>R0LB22_ANAPL</name>
<keyword evidence="2" id="KW-1185">Reference proteome</keyword>
<dbReference type="Proteomes" id="UP000296049">
    <property type="component" value="Unassembled WGS sequence"/>
</dbReference>
<accession>R0LB22</accession>
<protein>
    <submittedName>
        <fullName evidence="1">Uncharacterized protein</fullName>
    </submittedName>
</protein>
<evidence type="ECO:0000313" key="2">
    <source>
        <dbReference type="Proteomes" id="UP000296049"/>
    </source>
</evidence>
<proteinExistence type="predicted"/>
<evidence type="ECO:0000313" key="1">
    <source>
        <dbReference type="EMBL" id="EOB02849.1"/>
    </source>
</evidence>